<dbReference type="EMBL" id="JAMYJR010000074">
    <property type="protein sequence ID" value="MCO8277996.1"/>
    <property type="molecule type" value="Genomic_DNA"/>
</dbReference>
<organism evidence="2 3">
    <name type="scientific">Paractinoplanes aksuensis</name>
    <dbReference type="NCBI Taxonomy" id="2939490"/>
    <lineage>
        <taxon>Bacteria</taxon>
        <taxon>Bacillati</taxon>
        <taxon>Actinomycetota</taxon>
        <taxon>Actinomycetes</taxon>
        <taxon>Micromonosporales</taxon>
        <taxon>Micromonosporaceae</taxon>
        <taxon>Paractinoplanes</taxon>
    </lineage>
</organism>
<reference evidence="2 3" key="1">
    <citation type="submission" date="2022-06" db="EMBL/GenBank/DDBJ databases">
        <title>New Species of the Genus Actinoplanes, ActinopZanes ferrugineus.</title>
        <authorList>
            <person name="Ding P."/>
        </authorList>
    </citation>
    <scope>NUCLEOTIDE SEQUENCE [LARGE SCALE GENOMIC DNA]</scope>
    <source>
        <strain evidence="2 3">TRM88003</strain>
    </source>
</reference>
<keyword evidence="3" id="KW-1185">Reference proteome</keyword>
<accession>A0ABT1E4D3</accession>
<dbReference type="InterPro" id="IPR041413">
    <property type="entry name" value="MLTR_LBD"/>
</dbReference>
<dbReference type="RefSeq" id="WP_253244003.1">
    <property type="nucleotide sequence ID" value="NZ_JAMYJR010000074.1"/>
</dbReference>
<comment type="caution">
    <text evidence="2">The sequence shown here is derived from an EMBL/GenBank/DDBJ whole genome shotgun (WGS) entry which is preliminary data.</text>
</comment>
<dbReference type="SMART" id="SM00530">
    <property type="entry name" value="HTH_XRE"/>
    <property type="match status" value="1"/>
</dbReference>
<dbReference type="InterPro" id="IPR010982">
    <property type="entry name" value="Lambda_DNA-bd_dom_sf"/>
</dbReference>
<dbReference type="Gene3D" id="3.30.450.180">
    <property type="match status" value="1"/>
</dbReference>
<dbReference type="Pfam" id="PF13560">
    <property type="entry name" value="HTH_31"/>
    <property type="match status" value="1"/>
</dbReference>
<dbReference type="SUPFAM" id="SSF47413">
    <property type="entry name" value="lambda repressor-like DNA-binding domains"/>
    <property type="match status" value="1"/>
</dbReference>
<dbReference type="Gene3D" id="1.10.260.40">
    <property type="entry name" value="lambda repressor-like DNA-binding domains"/>
    <property type="match status" value="1"/>
</dbReference>
<protein>
    <submittedName>
        <fullName evidence="2">Helix-turn-helix transcriptional regulator</fullName>
    </submittedName>
</protein>
<proteinExistence type="predicted"/>
<dbReference type="Proteomes" id="UP001523369">
    <property type="component" value="Unassembled WGS sequence"/>
</dbReference>
<dbReference type="Pfam" id="PF17765">
    <property type="entry name" value="MLTR_LBD"/>
    <property type="match status" value="1"/>
</dbReference>
<gene>
    <name evidence="2" type="ORF">M1L60_46230</name>
</gene>
<evidence type="ECO:0000313" key="2">
    <source>
        <dbReference type="EMBL" id="MCO8277996.1"/>
    </source>
</evidence>
<name>A0ABT1E4D3_9ACTN</name>
<dbReference type="PANTHER" id="PTHR35010:SF2">
    <property type="entry name" value="BLL4672 PROTEIN"/>
    <property type="match status" value="1"/>
</dbReference>
<sequence length="294" mass="32707">MNDRQAIREFLRTRRARIAPESAGFPTGGDRRRVPGLRREEVAERAGVSVDYYTKLERGTLDGASDAVLGSIARVLRLDDAEGEYLFNLFGKAGRQQQSAVPDSVTPVVRHLLDAAASVPAIVVNRRMDIIAGNELGWAFVYPLEPTLIGPANVSRFVFCDGRARSFYGDWAEVADDNAAHLRRESARYPQDASLAALIDELMDGNEEFRRRWREHNVRRNYSGAKSFTHPVAGLLELGYVNVELGDPGLFLTTFVPEPGSRSEHGLRLLASWWATEHTEAADTDLTQQATNPR</sequence>
<dbReference type="InterPro" id="IPR001387">
    <property type="entry name" value="Cro/C1-type_HTH"/>
</dbReference>
<dbReference type="PANTHER" id="PTHR35010">
    <property type="entry name" value="BLL4672 PROTEIN-RELATED"/>
    <property type="match status" value="1"/>
</dbReference>
<dbReference type="CDD" id="cd00093">
    <property type="entry name" value="HTH_XRE"/>
    <property type="match status" value="1"/>
</dbReference>
<evidence type="ECO:0000313" key="3">
    <source>
        <dbReference type="Proteomes" id="UP001523369"/>
    </source>
</evidence>
<dbReference type="PROSITE" id="PS50943">
    <property type="entry name" value="HTH_CROC1"/>
    <property type="match status" value="1"/>
</dbReference>
<evidence type="ECO:0000259" key="1">
    <source>
        <dbReference type="PROSITE" id="PS50943"/>
    </source>
</evidence>
<feature type="domain" description="HTH cro/C1-type" evidence="1">
    <location>
        <begin position="36"/>
        <end position="83"/>
    </location>
</feature>